<gene>
    <name evidence="1" type="ORF">X975_17251</name>
</gene>
<dbReference type="AlphaFoldDB" id="A0A087UWX7"/>
<feature type="non-terminal residue" evidence="1">
    <location>
        <position position="58"/>
    </location>
</feature>
<evidence type="ECO:0000313" key="2">
    <source>
        <dbReference type="Proteomes" id="UP000054359"/>
    </source>
</evidence>
<protein>
    <submittedName>
        <fullName evidence="1">Uncharacterized protein</fullName>
    </submittedName>
</protein>
<sequence>MVDDFLQVVLEKTFGLLGESKVLRCADLMLILRNHCNIDLSHFVANVSNLSRYPYHEH</sequence>
<keyword evidence="2" id="KW-1185">Reference proteome</keyword>
<organism evidence="1 2">
    <name type="scientific">Stegodyphus mimosarum</name>
    <name type="common">African social velvet spider</name>
    <dbReference type="NCBI Taxonomy" id="407821"/>
    <lineage>
        <taxon>Eukaryota</taxon>
        <taxon>Metazoa</taxon>
        <taxon>Ecdysozoa</taxon>
        <taxon>Arthropoda</taxon>
        <taxon>Chelicerata</taxon>
        <taxon>Arachnida</taxon>
        <taxon>Araneae</taxon>
        <taxon>Araneomorphae</taxon>
        <taxon>Entelegynae</taxon>
        <taxon>Eresoidea</taxon>
        <taxon>Eresidae</taxon>
        <taxon>Stegodyphus</taxon>
    </lineage>
</organism>
<dbReference type="Proteomes" id="UP000054359">
    <property type="component" value="Unassembled WGS sequence"/>
</dbReference>
<accession>A0A087UWX7</accession>
<dbReference type="EMBL" id="KK122070">
    <property type="protein sequence ID" value="KFM81866.1"/>
    <property type="molecule type" value="Genomic_DNA"/>
</dbReference>
<evidence type="ECO:0000313" key="1">
    <source>
        <dbReference type="EMBL" id="KFM81866.1"/>
    </source>
</evidence>
<name>A0A087UWX7_STEMI</name>
<proteinExistence type="predicted"/>
<reference evidence="1 2" key="1">
    <citation type="submission" date="2013-11" db="EMBL/GenBank/DDBJ databases">
        <title>Genome sequencing of Stegodyphus mimosarum.</title>
        <authorList>
            <person name="Bechsgaard J."/>
        </authorList>
    </citation>
    <scope>NUCLEOTIDE SEQUENCE [LARGE SCALE GENOMIC DNA]</scope>
</reference>